<organism evidence="1 2">
    <name type="scientific">Pseudomonas proteolytica</name>
    <dbReference type="NCBI Taxonomy" id="219574"/>
    <lineage>
        <taxon>Bacteria</taxon>
        <taxon>Pseudomonadati</taxon>
        <taxon>Pseudomonadota</taxon>
        <taxon>Gammaproteobacteria</taxon>
        <taxon>Pseudomonadales</taxon>
        <taxon>Pseudomonadaceae</taxon>
        <taxon>Pseudomonas</taxon>
    </lineage>
</organism>
<evidence type="ECO:0000313" key="1">
    <source>
        <dbReference type="EMBL" id="MCF5060425.1"/>
    </source>
</evidence>
<dbReference type="EMBL" id="WKEW01000142">
    <property type="protein sequence ID" value="MCF5060425.1"/>
    <property type="molecule type" value="Genomic_DNA"/>
</dbReference>
<gene>
    <name evidence="1" type="ORF">GIW75_26160</name>
</gene>
<comment type="caution">
    <text evidence="1">The sequence shown here is derived from an EMBL/GenBank/DDBJ whole genome shotgun (WGS) entry which is preliminary data.</text>
</comment>
<protein>
    <submittedName>
        <fullName evidence="1">Uncharacterized protein</fullName>
    </submittedName>
</protein>
<sequence length="143" mass="15855">MNVKKMSIDDAELEEARGKAEEGQAYILVIENNSARLFVADEVFGYLSWTAILGPEPERIDLRYGSDLQTGFHTFDAVDLRPWYRAPDGELYTSALEGKVFINVTGPGSGTEFEHTGVLLNVRFEKSDGSPIVLNGTFNNSFT</sequence>
<dbReference type="Proteomes" id="UP000814172">
    <property type="component" value="Unassembled WGS sequence"/>
</dbReference>
<accession>A0AAW5ACJ7</accession>
<evidence type="ECO:0000313" key="2">
    <source>
        <dbReference type="Proteomes" id="UP000814172"/>
    </source>
</evidence>
<dbReference type="GeneID" id="55537635"/>
<dbReference type="RefSeq" id="WP_092230938.1">
    <property type="nucleotide sequence ID" value="NZ_CAXAQB010000022.1"/>
</dbReference>
<name>A0AAW5ACJ7_9PSED</name>
<reference evidence="1 2" key="1">
    <citation type="submission" date="2019-11" db="EMBL/GenBank/DDBJ databases">
        <title>Epiphytic Pseudomonas syringae from cherry orchards.</title>
        <authorList>
            <person name="Hulin M.T."/>
        </authorList>
    </citation>
    <scope>NUCLEOTIDE SEQUENCE [LARGE SCALE GENOMIC DNA]</scope>
    <source>
        <strain evidence="1 2">PA-6-9F</strain>
    </source>
</reference>
<dbReference type="AlphaFoldDB" id="A0AAW5ACJ7"/>
<proteinExistence type="predicted"/>
<keyword evidence="2" id="KW-1185">Reference proteome</keyword>